<comment type="caution">
    <text evidence="4">The sequence shown here is derived from an EMBL/GenBank/DDBJ whole genome shotgun (WGS) entry which is preliminary data.</text>
</comment>
<feature type="transmembrane region" description="Helical" evidence="1">
    <location>
        <begin position="147"/>
        <end position="169"/>
    </location>
</feature>
<organism evidence="4 5">
    <name type="scientific">Nocardia cerradoensis</name>
    <dbReference type="NCBI Taxonomy" id="85688"/>
    <lineage>
        <taxon>Bacteria</taxon>
        <taxon>Bacillati</taxon>
        <taxon>Actinomycetota</taxon>
        <taxon>Actinomycetes</taxon>
        <taxon>Mycobacteriales</taxon>
        <taxon>Nocardiaceae</taxon>
        <taxon>Nocardia</taxon>
    </lineage>
</organism>
<keyword evidence="1" id="KW-0472">Membrane</keyword>
<dbReference type="Pfam" id="PF26059">
    <property type="entry name" value="DUF8020"/>
    <property type="match status" value="1"/>
</dbReference>
<evidence type="ECO:0000313" key="4">
    <source>
        <dbReference type="EMBL" id="OXR46761.1"/>
    </source>
</evidence>
<dbReference type="RefSeq" id="WP_094024860.1">
    <property type="nucleotide sequence ID" value="NZ_NGAF01000002.1"/>
</dbReference>
<evidence type="ECO:0000256" key="2">
    <source>
        <dbReference type="SAM" id="SignalP"/>
    </source>
</evidence>
<keyword evidence="5" id="KW-1185">Reference proteome</keyword>
<keyword evidence="1" id="KW-1133">Transmembrane helix</keyword>
<keyword evidence="2" id="KW-0732">Signal</keyword>
<feature type="domain" description="DUF8020" evidence="3">
    <location>
        <begin position="47"/>
        <end position="121"/>
    </location>
</feature>
<dbReference type="Proteomes" id="UP000215506">
    <property type="component" value="Unassembled WGS sequence"/>
</dbReference>
<dbReference type="InterPro" id="IPR058333">
    <property type="entry name" value="DUF8020"/>
</dbReference>
<dbReference type="EMBL" id="NGAF01000002">
    <property type="protein sequence ID" value="OXR46761.1"/>
    <property type="molecule type" value="Genomic_DNA"/>
</dbReference>
<keyword evidence="1" id="KW-0812">Transmembrane</keyword>
<reference evidence="4 5" key="1">
    <citation type="submission" date="2017-07" db="EMBL/GenBank/DDBJ databases">
        <title>First draft Genome Sequence of Nocardia cerradoensis isolated from human infection.</title>
        <authorList>
            <person name="Carrasco G."/>
        </authorList>
    </citation>
    <scope>NUCLEOTIDE SEQUENCE [LARGE SCALE GENOMIC DNA]</scope>
    <source>
        <strain evidence="4 5">CNM20130759</strain>
    </source>
</reference>
<proteinExistence type="predicted"/>
<evidence type="ECO:0000256" key="1">
    <source>
        <dbReference type="SAM" id="Phobius"/>
    </source>
</evidence>
<protein>
    <recommendedName>
        <fullName evidence="3">DUF8020 domain-containing protein</fullName>
    </recommendedName>
</protein>
<name>A0A231HCW0_9NOCA</name>
<dbReference type="AlphaFoldDB" id="A0A231HCW0"/>
<gene>
    <name evidence="4" type="ORF">B7C42_01739</name>
</gene>
<evidence type="ECO:0000313" key="5">
    <source>
        <dbReference type="Proteomes" id="UP000215506"/>
    </source>
</evidence>
<feature type="chain" id="PRO_5013371124" description="DUF8020 domain-containing protein" evidence="2">
    <location>
        <begin position="27"/>
        <end position="206"/>
    </location>
</feature>
<sequence length="206" mass="20831">MKFGTFAATSILAVATVGITAGTVNASPPAAPPAAAKEITTSGTDRGVTYHAVLSDFSRVLTTVVEHGRFEVDKDATAVALKSDNGTDLVTVPLTYRMAGSTVHVAQHISDDGHKVVLEPKATATEIGEMQPINSMARLTNEINQNVVGLVAGGVLGGLIGAVLGMGFFSIITGPIGMVVGAIAGGYAMGGQPFLDAVNAVVSGQP</sequence>
<feature type="signal peptide" evidence="2">
    <location>
        <begin position="1"/>
        <end position="26"/>
    </location>
</feature>
<accession>A0A231HCW0</accession>
<evidence type="ECO:0000259" key="3">
    <source>
        <dbReference type="Pfam" id="PF26059"/>
    </source>
</evidence>